<evidence type="ECO:0000256" key="4">
    <source>
        <dbReference type="ARBA" id="ARBA00023002"/>
    </source>
</evidence>
<dbReference type="InterPro" id="IPR002938">
    <property type="entry name" value="FAD-bd"/>
</dbReference>
<dbReference type="SUPFAM" id="SSF51905">
    <property type="entry name" value="FAD/NAD(P)-binding domain"/>
    <property type="match status" value="1"/>
</dbReference>
<feature type="domain" description="FAD-binding" evidence="6">
    <location>
        <begin position="7"/>
        <end position="358"/>
    </location>
</feature>
<organism evidence="8">
    <name type="scientific">Arthroderma gypseum (strain ATCC MYA-4604 / CBS 118893)</name>
    <name type="common">Microsporum gypseum</name>
    <dbReference type="NCBI Taxonomy" id="535722"/>
    <lineage>
        <taxon>Eukaryota</taxon>
        <taxon>Fungi</taxon>
        <taxon>Dikarya</taxon>
        <taxon>Ascomycota</taxon>
        <taxon>Pezizomycotina</taxon>
        <taxon>Eurotiomycetes</taxon>
        <taxon>Eurotiomycetidae</taxon>
        <taxon>Onygenales</taxon>
        <taxon>Arthrodermataceae</taxon>
        <taxon>Nannizzia</taxon>
    </lineage>
</organism>
<dbReference type="PRINTS" id="PR00420">
    <property type="entry name" value="RNGMNOXGNASE"/>
</dbReference>
<dbReference type="GO" id="GO:0004497">
    <property type="term" value="F:monooxygenase activity"/>
    <property type="evidence" value="ECO:0007669"/>
    <property type="project" value="UniProtKB-KW"/>
</dbReference>
<evidence type="ECO:0000256" key="3">
    <source>
        <dbReference type="ARBA" id="ARBA00022827"/>
    </source>
</evidence>
<dbReference type="FunFam" id="3.50.50.60:FF:000115">
    <property type="entry name" value="Salicylate hydroxylase, putative"/>
    <property type="match status" value="1"/>
</dbReference>
<dbReference type="Proteomes" id="UP000002669">
    <property type="component" value="Unassembled WGS sequence"/>
</dbReference>
<dbReference type="PANTHER" id="PTHR13789">
    <property type="entry name" value="MONOOXYGENASE"/>
    <property type="match status" value="1"/>
</dbReference>
<proteinExistence type="inferred from homology"/>
<dbReference type="OMA" id="YPIPWID"/>
<reference evidence="8" key="1">
    <citation type="journal article" date="2012" name="MBio">
        <title>Comparative genome analysis of Trichophyton rubrum and related dermatophytes reveals candidate genes involved in infection.</title>
        <authorList>
            <person name="Martinez D.A."/>
            <person name="Oliver B.G."/>
            <person name="Graeser Y."/>
            <person name="Goldberg J.M."/>
            <person name="Li W."/>
            <person name="Martinez-Rossi N.M."/>
            <person name="Monod M."/>
            <person name="Shelest E."/>
            <person name="Barton R.C."/>
            <person name="Birch E."/>
            <person name="Brakhage A.A."/>
            <person name="Chen Z."/>
            <person name="Gurr S.J."/>
            <person name="Heiman D."/>
            <person name="Heitman J."/>
            <person name="Kosti I."/>
            <person name="Rossi A."/>
            <person name="Saif S."/>
            <person name="Samalova M."/>
            <person name="Saunders C.W."/>
            <person name="Shea T."/>
            <person name="Summerbell R.C."/>
            <person name="Xu J."/>
            <person name="Young S."/>
            <person name="Zeng Q."/>
            <person name="Birren B.W."/>
            <person name="Cuomo C.A."/>
            <person name="White T.C."/>
        </authorList>
    </citation>
    <scope>NUCLEOTIDE SEQUENCE [LARGE SCALE GENOMIC DNA]</scope>
    <source>
        <strain evidence="8">ATCC MYA-4604 / CBS 118893</strain>
    </source>
</reference>
<gene>
    <name evidence="7" type="ORF">MGYG_01954</name>
</gene>
<protein>
    <submittedName>
        <fullName evidence="7">Salicylate hydroxylase</fullName>
    </submittedName>
</protein>
<dbReference type="SUPFAM" id="SSF54373">
    <property type="entry name" value="FAD-linked reductases, C-terminal domain"/>
    <property type="match status" value="1"/>
</dbReference>
<dbReference type="STRING" id="535722.E5QZ32"/>
<dbReference type="PANTHER" id="PTHR13789:SF147">
    <property type="entry name" value="PUTATIVE (AFU_ORTHOLOGUE AFUA_2G01950)-RELATED"/>
    <property type="match status" value="1"/>
</dbReference>
<evidence type="ECO:0000313" key="7">
    <source>
        <dbReference type="EMBL" id="EFQ98941.1"/>
    </source>
</evidence>
<keyword evidence="4" id="KW-0560">Oxidoreductase</keyword>
<dbReference type="HOGENOM" id="CLU_009665_19_3_1"/>
<dbReference type="InterPro" id="IPR050493">
    <property type="entry name" value="FAD-dep_Monooxygenase_BioMet"/>
</dbReference>
<evidence type="ECO:0000256" key="1">
    <source>
        <dbReference type="ARBA" id="ARBA00007992"/>
    </source>
</evidence>
<dbReference type="VEuPathDB" id="FungiDB:MGYG_01954"/>
<dbReference type="AlphaFoldDB" id="E5QZ32"/>
<accession>E5QZ32</accession>
<evidence type="ECO:0000256" key="5">
    <source>
        <dbReference type="ARBA" id="ARBA00023033"/>
    </source>
</evidence>
<dbReference type="EMBL" id="DS989822">
    <property type="protein sequence ID" value="EFQ98941.1"/>
    <property type="molecule type" value="Genomic_DNA"/>
</dbReference>
<keyword evidence="8" id="KW-1185">Reference proteome</keyword>
<name>E5QZ32_ARTGP</name>
<keyword evidence="5" id="KW-0503">Monooxygenase</keyword>
<dbReference type="GO" id="GO:0071949">
    <property type="term" value="F:FAD binding"/>
    <property type="evidence" value="ECO:0007669"/>
    <property type="project" value="InterPro"/>
</dbReference>
<dbReference type="Gene3D" id="3.50.50.60">
    <property type="entry name" value="FAD/NAD(P)-binding domain"/>
    <property type="match status" value="1"/>
</dbReference>
<sequence length="435" mass="48465">MHSPCFHVAIVGAGLGGLAAAIGIARAGHKVTVLEQQADVQEVGAGIQVPPNASYILQKWGLLPEAEQAAVRPRDFIVRSYRTGKVLCVQNAFPYTFERYGMPYLHIHRADYHRILLREANRLGVDIRLDSTVIGIDFDSPAVRLLDKPDFHADVVIGADGLRSVCRQALLGHADPPQTTGDMAYRIIVRGEDIKRDPNLAELAERPGMTHWIGPNGHAVCYSLKGGELLNLVLVCPDDLPDTVNLADADPNEMRAFFHNWDPRLKSLLDLVKTAQKWRLRNSGEMGSWSHPSGKFVLLGDACHATLPYLAQGAAQAIEDGAALGTLFKRVKHRSQLRDLLAVYEATRKERTSRIVQSSAALRDILHMRDGPGQRNRDIKLHQRSPFEPYPIPWIDPKFQAYLFGYDAFSEASKAWDRYMDGEDTTSKPRIHAHL</sequence>
<keyword evidence="3" id="KW-0274">FAD</keyword>
<dbReference type="GeneID" id="10033229"/>
<keyword evidence="2" id="KW-0285">Flavoprotein</keyword>
<evidence type="ECO:0000259" key="6">
    <source>
        <dbReference type="Pfam" id="PF01494"/>
    </source>
</evidence>
<dbReference type="RefSeq" id="XP_003177893.1">
    <property type="nucleotide sequence ID" value="XM_003177845.1"/>
</dbReference>
<dbReference type="InterPro" id="IPR036188">
    <property type="entry name" value="FAD/NAD-bd_sf"/>
</dbReference>
<evidence type="ECO:0000313" key="8">
    <source>
        <dbReference type="Proteomes" id="UP000002669"/>
    </source>
</evidence>
<comment type="similarity">
    <text evidence="1">Belongs to the paxM FAD-dependent monooxygenase family.</text>
</comment>
<evidence type="ECO:0000256" key="2">
    <source>
        <dbReference type="ARBA" id="ARBA00022630"/>
    </source>
</evidence>
<dbReference type="eggNOG" id="KOG2614">
    <property type="taxonomic scope" value="Eukaryota"/>
</dbReference>
<dbReference type="Pfam" id="PF01494">
    <property type="entry name" value="FAD_binding_3"/>
    <property type="match status" value="1"/>
</dbReference>
<dbReference type="InParanoid" id="E5QZ32"/>
<dbReference type="OrthoDB" id="16820at2759"/>